<keyword evidence="3" id="KW-1185">Reference proteome</keyword>
<gene>
    <name evidence="2" type="ORF">V6R86_01015</name>
</gene>
<feature type="transmembrane region" description="Helical" evidence="1">
    <location>
        <begin position="6"/>
        <end position="24"/>
    </location>
</feature>
<protein>
    <recommendedName>
        <fullName evidence="4">GlsB/YeaQ/YmgE family stress response membrane protein</fullName>
    </recommendedName>
</protein>
<dbReference type="EMBL" id="CP145607">
    <property type="protein sequence ID" value="WWM69317.1"/>
    <property type="molecule type" value="Genomic_DNA"/>
</dbReference>
<dbReference type="RefSeq" id="WP_338501259.1">
    <property type="nucleotide sequence ID" value="NZ_CP145607.1"/>
</dbReference>
<proteinExistence type="predicted"/>
<keyword evidence="1" id="KW-0472">Membrane</keyword>
<sequence length="93" mass="9605">MPLSWIALSLLGALLGWIASVVLHSDRARDVFGLVALGALGALLGALLITPSLAGKLELTGFSLPGVLLSLLGAFIALGLVAAAERFGRRRTR</sequence>
<organism evidence="2 3">
    <name type="scientific">Sphingomonas kaistensis</name>
    <dbReference type="NCBI Taxonomy" id="298708"/>
    <lineage>
        <taxon>Bacteria</taxon>
        <taxon>Pseudomonadati</taxon>
        <taxon>Pseudomonadota</taxon>
        <taxon>Alphaproteobacteria</taxon>
        <taxon>Sphingomonadales</taxon>
        <taxon>Sphingomonadaceae</taxon>
        <taxon>Sphingomonas</taxon>
    </lineage>
</organism>
<feature type="transmembrane region" description="Helical" evidence="1">
    <location>
        <begin position="31"/>
        <end position="50"/>
    </location>
</feature>
<evidence type="ECO:0000256" key="1">
    <source>
        <dbReference type="SAM" id="Phobius"/>
    </source>
</evidence>
<evidence type="ECO:0000313" key="3">
    <source>
        <dbReference type="Proteomes" id="UP001382935"/>
    </source>
</evidence>
<feature type="transmembrane region" description="Helical" evidence="1">
    <location>
        <begin position="62"/>
        <end position="84"/>
    </location>
</feature>
<dbReference type="Proteomes" id="UP001382935">
    <property type="component" value="Chromosome"/>
</dbReference>
<name>A0ABZ2G0H0_9SPHN</name>
<accession>A0ABZ2G0H0</accession>
<keyword evidence="1" id="KW-0812">Transmembrane</keyword>
<reference evidence="2 3" key="1">
    <citation type="submission" date="2024-02" db="EMBL/GenBank/DDBJ databases">
        <title>Full genome sequence of Sphingomonas kaistensis.</title>
        <authorList>
            <person name="Poletto B.L."/>
            <person name="Silva G."/>
            <person name="Galante D."/>
            <person name="Campos K.R."/>
            <person name="Santos M.B.N."/>
            <person name="Sacchi C.T."/>
        </authorList>
    </citation>
    <scope>NUCLEOTIDE SEQUENCE [LARGE SCALE GENOMIC DNA]</scope>
    <source>
        <strain evidence="2 3">MA4R</strain>
    </source>
</reference>
<keyword evidence="1" id="KW-1133">Transmembrane helix</keyword>
<evidence type="ECO:0008006" key="4">
    <source>
        <dbReference type="Google" id="ProtNLM"/>
    </source>
</evidence>
<evidence type="ECO:0000313" key="2">
    <source>
        <dbReference type="EMBL" id="WWM69317.1"/>
    </source>
</evidence>